<proteinExistence type="predicted"/>
<organism evidence="1">
    <name type="scientific">Oryza brachyantha</name>
    <name type="common">malo sina</name>
    <dbReference type="NCBI Taxonomy" id="4533"/>
    <lineage>
        <taxon>Eukaryota</taxon>
        <taxon>Viridiplantae</taxon>
        <taxon>Streptophyta</taxon>
        <taxon>Embryophyta</taxon>
        <taxon>Tracheophyta</taxon>
        <taxon>Spermatophyta</taxon>
        <taxon>Magnoliopsida</taxon>
        <taxon>Liliopsida</taxon>
        <taxon>Poales</taxon>
        <taxon>Poaceae</taxon>
        <taxon>BOP clade</taxon>
        <taxon>Oryzoideae</taxon>
        <taxon>Oryzeae</taxon>
        <taxon>Oryzinae</taxon>
        <taxon>Oryza</taxon>
    </lineage>
</organism>
<dbReference type="AlphaFoldDB" id="J3NC00"/>
<keyword evidence="2" id="KW-1185">Reference proteome</keyword>
<evidence type="ECO:0000313" key="1">
    <source>
        <dbReference type="EnsemblPlants" id="OB12G15080.1"/>
    </source>
</evidence>
<reference evidence="1" key="1">
    <citation type="journal article" date="2013" name="Nat. Commun.">
        <title>Whole-genome sequencing of Oryza brachyantha reveals mechanisms underlying Oryza genome evolution.</title>
        <authorList>
            <person name="Chen J."/>
            <person name="Huang Q."/>
            <person name="Gao D."/>
            <person name="Wang J."/>
            <person name="Lang Y."/>
            <person name="Liu T."/>
            <person name="Li B."/>
            <person name="Bai Z."/>
            <person name="Luis Goicoechea J."/>
            <person name="Liang C."/>
            <person name="Chen C."/>
            <person name="Zhang W."/>
            <person name="Sun S."/>
            <person name="Liao Y."/>
            <person name="Zhang X."/>
            <person name="Yang L."/>
            <person name="Song C."/>
            <person name="Wang M."/>
            <person name="Shi J."/>
            <person name="Liu G."/>
            <person name="Liu J."/>
            <person name="Zhou H."/>
            <person name="Zhou W."/>
            <person name="Yu Q."/>
            <person name="An N."/>
            <person name="Chen Y."/>
            <person name="Cai Q."/>
            <person name="Wang B."/>
            <person name="Liu B."/>
            <person name="Min J."/>
            <person name="Huang Y."/>
            <person name="Wu H."/>
            <person name="Li Z."/>
            <person name="Zhang Y."/>
            <person name="Yin Y."/>
            <person name="Song W."/>
            <person name="Jiang J."/>
            <person name="Jackson S.A."/>
            <person name="Wing R.A."/>
            <person name="Wang J."/>
            <person name="Chen M."/>
        </authorList>
    </citation>
    <scope>NUCLEOTIDE SEQUENCE [LARGE SCALE GENOMIC DNA]</scope>
    <source>
        <strain evidence="1">cv. IRGC 101232</strain>
    </source>
</reference>
<dbReference type="HOGENOM" id="CLU_2856533_0_0_1"/>
<name>J3NC00_ORYBR</name>
<protein>
    <submittedName>
        <fullName evidence="1">Uncharacterized protein</fullName>
    </submittedName>
</protein>
<accession>J3NC00</accession>
<dbReference type="Proteomes" id="UP000006038">
    <property type="component" value="Chromosome 12"/>
</dbReference>
<reference evidence="1" key="2">
    <citation type="submission" date="2013-04" db="UniProtKB">
        <authorList>
            <consortium name="EnsemblPlants"/>
        </authorList>
    </citation>
    <scope>IDENTIFICATION</scope>
</reference>
<dbReference type="Gramene" id="OB12G15080.1">
    <property type="protein sequence ID" value="OB12G15080.1"/>
    <property type="gene ID" value="OB12G15080"/>
</dbReference>
<evidence type="ECO:0000313" key="2">
    <source>
        <dbReference type="Proteomes" id="UP000006038"/>
    </source>
</evidence>
<sequence>HTLYITSISSSQIKLKSIFKNSTKIDTLHYTFKNSNYKFGRIRVIKLEIYMQCDCVRINWCFEGH</sequence>
<dbReference type="EnsemblPlants" id="OB12G15080.1">
    <property type="protein sequence ID" value="OB12G15080.1"/>
    <property type="gene ID" value="OB12G15080"/>
</dbReference>